<dbReference type="SUPFAM" id="SSF54593">
    <property type="entry name" value="Glyoxalase/Bleomycin resistance protein/Dihydroxybiphenyl dioxygenase"/>
    <property type="match status" value="1"/>
</dbReference>
<gene>
    <name evidence="2" type="ORF">EO244_11400</name>
</gene>
<reference evidence="2 3" key="1">
    <citation type="submission" date="2019-01" db="EMBL/GenBank/DDBJ databases">
        <title>Ancylomarina salipaludis sp. nov., isolated from a salt marsh.</title>
        <authorList>
            <person name="Yoon J.-H."/>
        </authorList>
    </citation>
    <scope>NUCLEOTIDE SEQUENCE [LARGE SCALE GENOMIC DNA]</scope>
    <source>
        <strain evidence="2 3">SHSM-M15</strain>
    </source>
</reference>
<feature type="domain" description="VOC" evidence="1">
    <location>
        <begin position="2"/>
        <end position="118"/>
    </location>
</feature>
<accession>A0A4Q1JJT1</accession>
<evidence type="ECO:0000313" key="2">
    <source>
        <dbReference type="EMBL" id="RXQ92149.1"/>
    </source>
</evidence>
<dbReference type="Pfam" id="PF12681">
    <property type="entry name" value="Glyoxalase_2"/>
    <property type="match status" value="1"/>
</dbReference>
<dbReference type="Proteomes" id="UP000289703">
    <property type="component" value="Unassembled WGS sequence"/>
</dbReference>
<dbReference type="InterPro" id="IPR025870">
    <property type="entry name" value="Glyoxalase-like_dom"/>
</dbReference>
<proteinExistence type="predicted"/>
<dbReference type="InterPro" id="IPR037523">
    <property type="entry name" value="VOC_core"/>
</dbReference>
<keyword evidence="2" id="KW-0560">Oxidoreductase</keyword>
<dbReference type="EMBL" id="SAXA01000010">
    <property type="protein sequence ID" value="RXQ92149.1"/>
    <property type="molecule type" value="Genomic_DNA"/>
</dbReference>
<keyword evidence="3" id="KW-1185">Reference proteome</keyword>
<protein>
    <submittedName>
        <fullName evidence="2">Glyoxalase/bleomycin resistance/dioxygenase family protein</fullName>
    </submittedName>
</protein>
<comment type="caution">
    <text evidence="2">The sequence shown here is derived from an EMBL/GenBank/DDBJ whole genome shotgun (WGS) entry which is preliminary data.</text>
</comment>
<organism evidence="2 3">
    <name type="scientific">Ancylomarina salipaludis</name>
    <dbReference type="NCBI Taxonomy" id="2501299"/>
    <lineage>
        <taxon>Bacteria</taxon>
        <taxon>Pseudomonadati</taxon>
        <taxon>Bacteroidota</taxon>
        <taxon>Bacteroidia</taxon>
        <taxon>Marinilabiliales</taxon>
        <taxon>Marinifilaceae</taxon>
        <taxon>Ancylomarina</taxon>
    </lineage>
</organism>
<dbReference type="PROSITE" id="PS51819">
    <property type="entry name" value="VOC"/>
    <property type="match status" value="1"/>
</dbReference>
<keyword evidence="2" id="KW-0223">Dioxygenase</keyword>
<dbReference type="InterPro" id="IPR029068">
    <property type="entry name" value="Glyas_Bleomycin-R_OHBP_Dase"/>
</dbReference>
<dbReference type="RefSeq" id="WP_129254804.1">
    <property type="nucleotide sequence ID" value="NZ_SAXA01000010.1"/>
</dbReference>
<dbReference type="GO" id="GO:0051213">
    <property type="term" value="F:dioxygenase activity"/>
    <property type="evidence" value="ECO:0007669"/>
    <property type="project" value="UniProtKB-KW"/>
</dbReference>
<dbReference type="OrthoDB" id="9815599at2"/>
<dbReference type="AlphaFoldDB" id="A0A4Q1JJT1"/>
<evidence type="ECO:0000259" key="1">
    <source>
        <dbReference type="PROSITE" id="PS51819"/>
    </source>
</evidence>
<evidence type="ECO:0000313" key="3">
    <source>
        <dbReference type="Proteomes" id="UP000289703"/>
    </source>
</evidence>
<name>A0A4Q1JJT1_9BACT</name>
<sequence length="164" mass="19019">MKFICPLITVSDIKRSRDFYEKLLNQKVKYDFGENVTFHGDFAIHLKSHFKELIDNKEIKQGGHNFELYFEFDDIEKLVNTLKAGDVVFVHELREQAWKQKVVRFYDPDNHIIEVGESMEHLVFRLQKEGLSIEQISKLTGMSVALVNDLSENANRAQTTNIGG</sequence>
<dbReference type="Gene3D" id="3.10.180.10">
    <property type="entry name" value="2,3-Dihydroxybiphenyl 1,2-Dioxygenase, domain 1"/>
    <property type="match status" value="1"/>
</dbReference>